<proteinExistence type="predicted"/>
<protein>
    <submittedName>
        <fullName evidence="1">Uncharacterized protein</fullName>
    </submittedName>
</protein>
<comment type="caution">
    <text evidence="1">The sequence shown here is derived from an EMBL/GenBank/DDBJ whole genome shotgun (WGS) entry which is preliminary data.</text>
</comment>
<evidence type="ECO:0000313" key="2">
    <source>
        <dbReference type="Proteomes" id="UP000238479"/>
    </source>
</evidence>
<sequence>MDDNIKGNRLCSLQHQLLLSLFNLHFEGSIAKCLNYRCSSFNFLVFNFPEILLLPIPLL</sequence>
<keyword evidence="2" id="KW-1185">Reference proteome</keyword>
<dbReference type="Gramene" id="PRQ24105">
    <property type="protein sequence ID" value="PRQ24105"/>
    <property type="gene ID" value="RchiOBHm_Chr6g0268711"/>
</dbReference>
<accession>A0A2P6PQ95</accession>
<dbReference type="EMBL" id="PDCK01000044">
    <property type="protein sequence ID" value="PRQ24105.1"/>
    <property type="molecule type" value="Genomic_DNA"/>
</dbReference>
<dbReference type="Proteomes" id="UP000238479">
    <property type="component" value="Chromosome 6"/>
</dbReference>
<name>A0A2P6PQ95_ROSCH</name>
<reference evidence="1 2" key="1">
    <citation type="journal article" date="2018" name="Nat. Genet.">
        <title>The Rosa genome provides new insights in the design of modern roses.</title>
        <authorList>
            <person name="Bendahmane M."/>
        </authorList>
    </citation>
    <scope>NUCLEOTIDE SEQUENCE [LARGE SCALE GENOMIC DNA]</scope>
    <source>
        <strain evidence="2">cv. Old Blush</strain>
    </source>
</reference>
<gene>
    <name evidence="1" type="ORF">RchiOBHm_Chr6g0268711</name>
</gene>
<organism evidence="1 2">
    <name type="scientific">Rosa chinensis</name>
    <name type="common">China rose</name>
    <dbReference type="NCBI Taxonomy" id="74649"/>
    <lineage>
        <taxon>Eukaryota</taxon>
        <taxon>Viridiplantae</taxon>
        <taxon>Streptophyta</taxon>
        <taxon>Embryophyta</taxon>
        <taxon>Tracheophyta</taxon>
        <taxon>Spermatophyta</taxon>
        <taxon>Magnoliopsida</taxon>
        <taxon>eudicotyledons</taxon>
        <taxon>Gunneridae</taxon>
        <taxon>Pentapetalae</taxon>
        <taxon>rosids</taxon>
        <taxon>fabids</taxon>
        <taxon>Rosales</taxon>
        <taxon>Rosaceae</taxon>
        <taxon>Rosoideae</taxon>
        <taxon>Rosoideae incertae sedis</taxon>
        <taxon>Rosa</taxon>
    </lineage>
</organism>
<evidence type="ECO:0000313" key="1">
    <source>
        <dbReference type="EMBL" id="PRQ24105.1"/>
    </source>
</evidence>
<dbReference type="AlphaFoldDB" id="A0A2P6PQ95"/>